<sequence>MTEIKPTAFKRGVPAEQANGLYGVEDQLIEMAPGDQIVAVVTFSVDEVMEKRRAGEEWPVVAMKHLEPLWDEKASTAALKLRDAAYKKRTGQDALDIPDADD</sequence>
<reference evidence="1 2" key="1">
    <citation type="journal article" date="2016" name="Front. Microbiol.">
        <title>Genomic Resource of Rice Seed Associated Bacteria.</title>
        <authorList>
            <person name="Midha S."/>
            <person name="Bansal K."/>
            <person name="Sharma S."/>
            <person name="Kumar N."/>
            <person name="Patil P.P."/>
            <person name="Chaudhry V."/>
            <person name="Patil P.B."/>
        </authorList>
    </citation>
    <scope>NUCLEOTIDE SEQUENCE [LARGE SCALE GENOMIC DNA]</scope>
    <source>
        <strain evidence="1 2">NS220</strain>
    </source>
</reference>
<protein>
    <submittedName>
        <fullName evidence="1">Uncharacterized protein</fullName>
    </submittedName>
</protein>
<gene>
    <name evidence="1" type="ORF">NS220_06130</name>
</gene>
<dbReference type="OrthoDB" id="5119522at2"/>
<evidence type="ECO:0000313" key="1">
    <source>
        <dbReference type="EMBL" id="KTR95375.1"/>
    </source>
</evidence>
<name>A0A147EYT3_MICTE</name>
<dbReference type="PATRIC" id="fig|2033.6.peg.2201"/>
<dbReference type="Proteomes" id="UP000075025">
    <property type="component" value="Unassembled WGS sequence"/>
</dbReference>
<evidence type="ECO:0000313" key="2">
    <source>
        <dbReference type="Proteomes" id="UP000075025"/>
    </source>
</evidence>
<accession>A0A147EYT3</accession>
<organism evidence="1 2">
    <name type="scientific">Microbacterium testaceum</name>
    <name type="common">Aureobacterium testaceum</name>
    <name type="synonym">Brevibacterium testaceum</name>
    <dbReference type="NCBI Taxonomy" id="2033"/>
    <lineage>
        <taxon>Bacteria</taxon>
        <taxon>Bacillati</taxon>
        <taxon>Actinomycetota</taxon>
        <taxon>Actinomycetes</taxon>
        <taxon>Micrococcales</taxon>
        <taxon>Microbacteriaceae</taxon>
        <taxon>Microbacterium</taxon>
    </lineage>
</organism>
<dbReference type="RefSeq" id="WP_058623199.1">
    <property type="nucleotide sequence ID" value="NZ_LDRT01000033.1"/>
</dbReference>
<dbReference type="AlphaFoldDB" id="A0A147EYT3"/>
<dbReference type="EMBL" id="LDRT01000033">
    <property type="protein sequence ID" value="KTR95375.1"/>
    <property type="molecule type" value="Genomic_DNA"/>
</dbReference>
<comment type="caution">
    <text evidence="1">The sequence shown here is derived from an EMBL/GenBank/DDBJ whole genome shotgun (WGS) entry which is preliminary data.</text>
</comment>
<proteinExistence type="predicted"/>